<evidence type="ECO:0000259" key="6">
    <source>
        <dbReference type="PROSITE" id="PS50837"/>
    </source>
</evidence>
<dbReference type="InterPro" id="IPR001019">
    <property type="entry name" value="Gprotein_alpha_su"/>
</dbReference>
<dbReference type="Gene3D" id="1.25.40.20">
    <property type="entry name" value="Ankyrin repeat-containing domain"/>
    <property type="match status" value="1"/>
</dbReference>
<dbReference type="InterPro" id="IPR036770">
    <property type="entry name" value="Ankyrin_rpt-contain_sf"/>
</dbReference>
<dbReference type="Gene3D" id="1.10.400.10">
    <property type="entry name" value="GI Alpha 1, domain 2-like"/>
    <property type="match status" value="1"/>
</dbReference>
<dbReference type="Pfam" id="PF24809">
    <property type="entry name" value="DUF7708"/>
    <property type="match status" value="1"/>
</dbReference>
<name>A0ABR2UXQ5_9PEZI</name>
<gene>
    <name evidence="7" type="ORF">SUNI508_07576</name>
</gene>
<evidence type="ECO:0000256" key="4">
    <source>
        <dbReference type="ARBA" id="ARBA00023224"/>
    </source>
</evidence>
<dbReference type="PROSITE" id="PS50297">
    <property type="entry name" value="ANK_REP_REGION"/>
    <property type="match status" value="3"/>
</dbReference>
<dbReference type="PROSITE" id="PS51882">
    <property type="entry name" value="G_ALPHA"/>
    <property type="match status" value="1"/>
</dbReference>
<dbReference type="Gene3D" id="3.40.50.300">
    <property type="entry name" value="P-loop containing nucleotide triphosphate hydrolases"/>
    <property type="match status" value="2"/>
</dbReference>
<dbReference type="SUPFAM" id="SSF47895">
    <property type="entry name" value="Transducin (alpha subunit), insertion domain"/>
    <property type="match status" value="1"/>
</dbReference>
<dbReference type="InterPro" id="IPR002110">
    <property type="entry name" value="Ankyrin_rpt"/>
</dbReference>
<dbReference type="InterPro" id="IPR056884">
    <property type="entry name" value="NPHP3-like_N"/>
</dbReference>
<dbReference type="SMART" id="SM00382">
    <property type="entry name" value="AAA"/>
    <property type="match status" value="2"/>
</dbReference>
<dbReference type="InterPro" id="IPR027417">
    <property type="entry name" value="P-loop_NTPase"/>
</dbReference>
<proteinExistence type="predicted"/>
<dbReference type="PROSITE" id="PS51417">
    <property type="entry name" value="ARF"/>
    <property type="match status" value="1"/>
</dbReference>
<comment type="caution">
    <text evidence="7">The sequence shown here is derived from an EMBL/GenBank/DDBJ whole genome shotgun (WGS) entry which is preliminary data.</text>
</comment>
<keyword evidence="5" id="KW-0040">ANK repeat</keyword>
<dbReference type="PANTHER" id="PTHR10039:SF10">
    <property type="entry name" value="NACHT DOMAIN-CONTAINING PROTEIN"/>
    <property type="match status" value="1"/>
</dbReference>
<dbReference type="Proteomes" id="UP001408356">
    <property type="component" value="Unassembled WGS sequence"/>
</dbReference>
<keyword evidence="3" id="KW-0342">GTP-binding</keyword>
<dbReference type="SMART" id="SM00248">
    <property type="entry name" value="ANK"/>
    <property type="match status" value="5"/>
</dbReference>
<dbReference type="PROSITE" id="PS50837">
    <property type="entry name" value="NACHT"/>
    <property type="match status" value="1"/>
</dbReference>
<dbReference type="Pfam" id="PF00503">
    <property type="entry name" value="G-alpha"/>
    <property type="match status" value="1"/>
</dbReference>
<feature type="domain" description="NACHT" evidence="6">
    <location>
        <begin position="311"/>
        <end position="449"/>
    </location>
</feature>
<feature type="repeat" description="ANK" evidence="5">
    <location>
        <begin position="1027"/>
        <end position="1059"/>
    </location>
</feature>
<reference evidence="7 8" key="1">
    <citation type="journal article" date="2024" name="J. Plant Pathol.">
        <title>Sequence and assembly of the genome of Seiridium unicorne, isolate CBS 538.82, causal agent of cypress canker disease.</title>
        <authorList>
            <person name="Scali E."/>
            <person name="Rocca G.D."/>
            <person name="Danti R."/>
            <person name="Garbelotto M."/>
            <person name="Barberini S."/>
            <person name="Baroncelli R."/>
            <person name="Emiliani G."/>
        </authorList>
    </citation>
    <scope>NUCLEOTIDE SEQUENCE [LARGE SCALE GENOMIC DNA]</scope>
    <source>
        <strain evidence="7 8">BM-138-508</strain>
    </source>
</reference>
<evidence type="ECO:0000256" key="3">
    <source>
        <dbReference type="ARBA" id="ARBA00023134"/>
    </source>
</evidence>
<keyword evidence="1" id="KW-0677">Repeat</keyword>
<keyword evidence="2" id="KW-0547">Nucleotide-binding</keyword>
<dbReference type="SMART" id="SM00275">
    <property type="entry name" value="G_alpha"/>
    <property type="match status" value="1"/>
</dbReference>
<dbReference type="InterPro" id="IPR007111">
    <property type="entry name" value="NACHT_NTPase"/>
</dbReference>
<dbReference type="Pfam" id="PF24883">
    <property type="entry name" value="NPHP3_N"/>
    <property type="match status" value="1"/>
</dbReference>
<evidence type="ECO:0000313" key="7">
    <source>
        <dbReference type="EMBL" id="KAK9419055.1"/>
    </source>
</evidence>
<evidence type="ECO:0000256" key="1">
    <source>
        <dbReference type="ARBA" id="ARBA00022737"/>
    </source>
</evidence>
<dbReference type="Pfam" id="PF12796">
    <property type="entry name" value="Ank_2"/>
    <property type="match status" value="1"/>
</dbReference>
<feature type="repeat" description="ANK" evidence="5">
    <location>
        <begin position="994"/>
        <end position="1026"/>
    </location>
</feature>
<dbReference type="InterPro" id="IPR011025">
    <property type="entry name" value="GproteinA_insert"/>
</dbReference>
<sequence length="1408" mass="158899">MATSTDTTPGTTANLQSALSEFESILSQDERRTLRGIKEVPDADSAIQFTAQLDRANSKRRGASLGSRLYSMLLSVQEFSRILSTFVSSHPEVAALVWGSVQLTMLIAANFVSYFQELTQVLKDYDKWIPRFNECRLLFPLSTRLQAAICDFHASLIRFCREIVATTKRSWQSQLILSLGTSFQAIAQKHAKVLQEGAKHIQFEINLAKAETDLSEQRLQERERKAASKHRKLILSIAGNAKDEFQELREWRAQIDKVRQAEQRQSLIGALSDFDPMTAFKQARAKRYPSTGDWFTESPGYLTWKDSDTSRVLFLSGKIGAGKTILAANVVDCLLMSRKTTESVFFFFLKFDDNRSLQAEVILRSIIRQWIHPSQVSDEFAKAVEDANKTCYSTQALLRLLCLRLEALSQSYIVIDAVDECDRLERQLLFQVLNSLLRTTSLKMKLLIVGRNIDIGIKASFPDVIHICMDKAPVERDIGTFVRQSLSERYQIGQLSISDEHLVDVISDILTRGAEGMFLWVALEIEEICSQVCEKDILSALQSLPKGLEEVFSRSLGRIQKQKNQQIAGEIFQWVTVATRPLKLEEMEQALSVRVGDNRFVKRVTGVERIPHWCAHLVEIDEITSDVQFIHHSVRHFILDTSFPGLSGSHGNFRQFSNNISELCLTYLDLEDLKMTVTRAGPPRYFKVPEPTLVRNTALSVEWKGIVTSGLAEILGRSPAGNRHVTIPHDTLARFENRPRKESSSMLRSRFALMQYAQENWLIHSSGLTPTSSLYFLWKETVSGSHELAQTPWTQGNFKTHQDFIFIWAQEKSHLALLHLLLSIWPWKAEPIWPLWPAVLMTDNVDFLERYVSLGISSVDQVAEFFRLNPEAFHSPPAQWAESLERLSGKLETARSLLYACVKYSATAPLRYLLRRHSNLVSQISLEALVTFLGNMTQSRSVEIFQILLDYGAQDITDTNRGESLIHMVVRQGSISFLDILLQYTPRLNHQSITGHSPLHLAMKLSTPCIAKRLISSGANVNTKTALGWTPLHEAAVSGSEQLVDLLCTHGATVDATTQHGETPLHFSVAAGARGAVAALTTRGAGISCKNHFGITPLDIADQLDNDSIAKDLRSYQTSTAGVMSYEHETSAYSGPRTSNSTTKHPARVQRKVLILGIAGSGKTTLLNTLLHEQQQPFAHGYKQSYTEMILHNLDRSGLDRHNANSLYFTSNIERIESPGYIPTSEDVLRCSIPTTGSFEASFNSHNADYKVIDIGGSQAERNKWVHYFENVECVLFTFDPAAFSANLEDYTDSRMREQLELIQRLVNTERLRASSFIVVFTKMDLLPDYIPIQPIAAQHYLDNIESDTTVVEVTHYLRCLESRFLELMESDILRKRTRFLRTNLVDWNNSNPAAEIFEMLDAVVMSR</sequence>
<evidence type="ECO:0000256" key="5">
    <source>
        <dbReference type="PROSITE-ProRule" id="PRU00023"/>
    </source>
</evidence>
<protein>
    <submittedName>
        <fullName evidence="7">NACHT domain-containing protein</fullName>
    </submittedName>
</protein>
<dbReference type="SUPFAM" id="SSF52540">
    <property type="entry name" value="P-loop containing nucleoside triphosphate hydrolases"/>
    <property type="match status" value="2"/>
</dbReference>
<dbReference type="InterPro" id="IPR056125">
    <property type="entry name" value="DUF7708"/>
</dbReference>
<accession>A0ABR2UXQ5</accession>
<evidence type="ECO:0000313" key="8">
    <source>
        <dbReference type="Proteomes" id="UP001408356"/>
    </source>
</evidence>
<dbReference type="Pfam" id="PF22939">
    <property type="entry name" value="WHD_GPIID"/>
    <property type="match status" value="1"/>
</dbReference>
<keyword evidence="4" id="KW-0807">Transducer</keyword>
<feature type="repeat" description="ANK" evidence="5">
    <location>
        <begin position="1060"/>
        <end position="1092"/>
    </location>
</feature>
<keyword evidence="8" id="KW-1185">Reference proteome</keyword>
<dbReference type="PANTHER" id="PTHR10039">
    <property type="entry name" value="AMELOGENIN"/>
    <property type="match status" value="1"/>
</dbReference>
<dbReference type="EMBL" id="JARVKF010000331">
    <property type="protein sequence ID" value="KAK9419055.1"/>
    <property type="molecule type" value="Genomic_DNA"/>
</dbReference>
<dbReference type="SUPFAM" id="SSF48403">
    <property type="entry name" value="Ankyrin repeat"/>
    <property type="match status" value="1"/>
</dbReference>
<dbReference type="InterPro" id="IPR054471">
    <property type="entry name" value="GPIID_WHD"/>
</dbReference>
<organism evidence="7 8">
    <name type="scientific">Seiridium unicorne</name>
    <dbReference type="NCBI Taxonomy" id="138068"/>
    <lineage>
        <taxon>Eukaryota</taxon>
        <taxon>Fungi</taxon>
        <taxon>Dikarya</taxon>
        <taxon>Ascomycota</taxon>
        <taxon>Pezizomycotina</taxon>
        <taxon>Sordariomycetes</taxon>
        <taxon>Xylariomycetidae</taxon>
        <taxon>Amphisphaeriales</taxon>
        <taxon>Sporocadaceae</taxon>
        <taxon>Seiridium</taxon>
    </lineage>
</organism>
<dbReference type="InterPro" id="IPR003593">
    <property type="entry name" value="AAA+_ATPase"/>
</dbReference>
<dbReference type="PROSITE" id="PS50088">
    <property type="entry name" value="ANK_REPEAT"/>
    <property type="match status" value="3"/>
</dbReference>
<evidence type="ECO:0000256" key="2">
    <source>
        <dbReference type="ARBA" id="ARBA00022741"/>
    </source>
</evidence>